<sequence length="104" mass="11932">MWQCSLSTKKLSNISEEFLNEWRLHLQCQCEALSNGSGLVPLFGITQDPNTKNYMVVMGKMPLDNLRNNLMVKKYNPNDKFNNLLLISAQLEAIHKLDLVHGDR</sequence>
<evidence type="ECO:0000313" key="1">
    <source>
        <dbReference type="EMBL" id="EXX67956.1"/>
    </source>
</evidence>
<keyword evidence="2" id="KW-1185">Reference proteome</keyword>
<name>A0A015L5Z2_RHIIW</name>
<dbReference type="InterPro" id="IPR011009">
    <property type="entry name" value="Kinase-like_dom_sf"/>
</dbReference>
<dbReference type="Proteomes" id="UP000022910">
    <property type="component" value="Unassembled WGS sequence"/>
</dbReference>
<dbReference type="SUPFAM" id="SSF56112">
    <property type="entry name" value="Protein kinase-like (PK-like)"/>
    <property type="match status" value="1"/>
</dbReference>
<dbReference type="Gene3D" id="1.10.510.10">
    <property type="entry name" value="Transferase(Phosphotransferase) domain 1"/>
    <property type="match status" value="1"/>
</dbReference>
<evidence type="ECO:0008006" key="3">
    <source>
        <dbReference type="Google" id="ProtNLM"/>
    </source>
</evidence>
<dbReference type="AlphaFoldDB" id="A0A015L5Z2"/>
<dbReference type="OrthoDB" id="10404723at2759"/>
<accession>A0A015L5Z2</accession>
<proteinExistence type="predicted"/>
<protein>
    <recommendedName>
        <fullName evidence="3">Protein kinase domain-containing protein</fullName>
    </recommendedName>
</protein>
<dbReference type="EMBL" id="JEMT01017466">
    <property type="protein sequence ID" value="EXX67956.1"/>
    <property type="molecule type" value="Genomic_DNA"/>
</dbReference>
<comment type="caution">
    <text evidence="1">The sequence shown here is derived from an EMBL/GenBank/DDBJ whole genome shotgun (WGS) entry which is preliminary data.</text>
</comment>
<reference evidence="1 2" key="1">
    <citation type="submission" date="2014-02" db="EMBL/GenBank/DDBJ databases">
        <title>Single nucleus genome sequencing reveals high similarity among nuclei of an endomycorrhizal fungus.</title>
        <authorList>
            <person name="Lin K."/>
            <person name="Geurts R."/>
            <person name="Zhang Z."/>
            <person name="Limpens E."/>
            <person name="Saunders D.G."/>
            <person name="Mu D."/>
            <person name="Pang E."/>
            <person name="Cao H."/>
            <person name="Cha H."/>
            <person name="Lin T."/>
            <person name="Zhou Q."/>
            <person name="Shang Y."/>
            <person name="Li Y."/>
            <person name="Ivanov S."/>
            <person name="Sharma T."/>
            <person name="Velzen R.V."/>
            <person name="Ruijter N.D."/>
            <person name="Aanen D.K."/>
            <person name="Win J."/>
            <person name="Kamoun S."/>
            <person name="Bisseling T."/>
            <person name="Huang S."/>
        </authorList>
    </citation>
    <scope>NUCLEOTIDE SEQUENCE [LARGE SCALE GENOMIC DNA]</scope>
    <source>
        <strain evidence="2">DAOM197198w</strain>
    </source>
</reference>
<evidence type="ECO:0000313" key="2">
    <source>
        <dbReference type="Proteomes" id="UP000022910"/>
    </source>
</evidence>
<organism evidence="1 2">
    <name type="scientific">Rhizophagus irregularis (strain DAOM 197198w)</name>
    <name type="common">Glomus intraradices</name>
    <dbReference type="NCBI Taxonomy" id="1432141"/>
    <lineage>
        <taxon>Eukaryota</taxon>
        <taxon>Fungi</taxon>
        <taxon>Fungi incertae sedis</taxon>
        <taxon>Mucoromycota</taxon>
        <taxon>Glomeromycotina</taxon>
        <taxon>Glomeromycetes</taxon>
        <taxon>Glomerales</taxon>
        <taxon>Glomeraceae</taxon>
        <taxon>Rhizophagus</taxon>
    </lineage>
</organism>
<gene>
    <name evidence="1" type="ORF">RirG_109440</name>
</gene>
<dbReference type="HOGENOM" id="CLU_2251522_0_0_1"/>